<evidence type="ECO:0000313" key="3">
    <source>
        <dbReference type="EMBL" id="SDI58038.1"/>
    </source>
</evidence>
<reference evidence="2 4" key="1">
    <citation type="submission" date="2015-07" db="EMBL/GenBank/DDBJ databases">
        <title>Fjat-14205 dsm 2895.</title>
        <authorList>
            <person name="Liu B."/>
            <person name="Wang J."/>
            <person name="Zhu Y."/>
            <person name="Liu G."/>
            <person name="Chen Q."/>
            <person name="Chen Z."/>
            <person name="Lan J."/>
            <person name="Che J."/>
            <person name="Ge C."/>
            <person name="Shi H."/>
            <person name="Pan Z."/>
            <person name="Liu X."/>
        </authorList>
    </citation>
    <scope>NUCLEOTIDE SEQUENCE [LARGE SCALE GENOMIC DNA]</scope>
    <source>
        <strain evidence="2 4">DSM 2895</strain>
    </source>
</reference>
<keyword evidence="4" id="KW-1185">Reference proteome</keyword>
<evidence type="ECO:0000313" key="4">
    <source>
        <dbReference type="Proteomes" id="UP000037269"/>
    </source>
</evidence>
<dbReference type="EMBL" id="FNED01000005">
    <property type="protein sequence ID" value="SDI58038.1"/>
    <property type="molecule type" value="Genomic_DNA"/>
</dbReference>
<name>A0A0D1Y3V7_ANEMI</name>
<protein>
    <submittedName>
        <fullName evidence="3">NADP oxidoreductase coenzyme F420-dependent</fullName>
    </submittedName>
</protein>
<dbReference type="STRING" id="47500.AF333_00540"/>
<dbReference type="EMBL" id="LGUG01000002">
    <property type="protein sequence ID" value="KON99263.1"/>
    <property type="molecule type" value="Genomic_DNA"/>
</dbReference>
<gene>
    <name evidence="2" type="ORF">AF333_00540</name>
    <name evidence="3" type="ORF">SAMN04487909_105177</name>
</gene>
<proteinExistence type="predicted"/>
<dbReference type="GeneID" id="42303703"/>
<dbReference type="SUPFAM" id="SSF51735">
    <property type="entry name" value="NAD(P)-binding Rossmann-fold domains"/>
    <property type="match status" value="1"/>
</dbReference>
<evidence type="ECO:0000313" key="5">
    <source>
        <dbReference type="Proteomes" id="UP000182836"/>
    </source>
</evidence>
<dbReference type="RefSeq" id="WP_043063855.1">
    <property type="nucleotide sequence ID" value="NZ_BJOA01000247.1"/>
</dbReference>
<evidence type="ECO:0000259" key="1">
    <source>
        <dbReference type="Pfam" id="PF03807"/>
    </source>
</evidence>
<dbReference type="Proteomes" id="UP000182836">
    <property type="component" value="Unassembled WGS sequence"/>
</dbReference>
<sequence length="236" mass="26214">MTIPYSTWTLVGIGKLGQALLTLFQASNYPIGLYHPNIKKSERCAAAYPLHTSVSKEYLLSSDIVILALPATQIQPFIDELYPLLSPVSSPLFLNMATMISTNALREAYPELAWQGVKFMGQADDLRENGNGLFITDKTSAADSERKNAVIQVFSSIGHVVQDEEQTVENINRLATYYAIKGVKELEKVMQEQDFPELYRRQVLLSLVPGVIRSYTEGTLGHFGQAVADELENKPS</sequence>
<dbReference type="InterPro" id="IPR036291">
    <property type="entry name" value="NAD(P)-bd_dom_sf"/>
</dbReference>
<dbReference type="OrthoDB" id="2913275at2"/>
<accession>A0A0D1Y3V7</accession>
<feature type="domain" description="Pyrroline-5-carboxylate reductase catalytic N-terminal" evidence="1">
    <location>
        <begin position="10"/>
        <end position="81"/>
    </location>
</feature>
<dbReference type="AlphaFoldDB" id="A0A0D1Y3V7"/>
<dbReference type="Gene3D" id="3.40.50.720">
    <property type="entry name" value="NAD(P)-binding Rossmann-like Domain"/>
    <property type="match status" value="1"/>
</dbReference>
<dbReference type="Proteomes" id="UP000037269">
    <property type="component" value="Unassembled WGS sequence"/>
</dbReference>
<dbReference type="InterPro" id="IPR028939">
    <property type="entry name" value="P5C_Rdtase_cat_N"/>
</dbReference>
<dbReference type="Pfam" id="PF03807">
    <property type="entry name" value="F420_oxidored"/>
    <property type="match status" value="1"/>
</dbReference>
<dbReference type="PATRIC" id="fig|47500.8.peg.1264"/>
<evidence type="ECO:0000313" key="2">
    <source>
        <dbReference type="EMBL" id="KON99263.1"/>
    </source>
</evidence>
<organism evidence="2 4">
    <name type="scientific">Aneurinibacillus migulanus</name>
    <name type="common">Bacillus migulanus</name>
    <dbReference type="NCBI Taxonomy" id="47500"/>
    <lineage>
        <taxon>Bacteria</taxon>
        <taxon>Bacillati</taxon>
        <taxon>Bacillota</taxon>
        <taxon>Bacilli</taxon>
        <taxon>Bacillales</taxon>
        <taxon>Paenibacillaceae</taxon>
        <taxon>Aneurinibacillus group</taxon>
        <taxon>Aneurinibacillus</taxon>
    </lineage>
</organism>
<reference evidence="3 5" key="2">
    <citation type="submission" date="2016-10" db="EMBL/GenBank/DDBJ databases">
        <authorList>
            <person name="de Groot N.N."/>
        </authorList>
    </citation>
    <scope>NUCLEOTIDE SEQUENCE [LARGE SCALE GENOMIC DNA]</scope>
    <source>
        <strain evidence="3 5">DSM 2895</strain>
    </source>
</reference>